<evidence type="ECO:0000259" key="2">
    <source>
        <dbReference type="Pfam" id="PF24865"/>
    </source>
</evidence>
<proteinExistence type="predicted"/>
<comment type="caution">
    <text evidence="3">The sequence shown here is derived from an EMBL/GenBank/DDBJ whole genome shotgun (WGS) entry which is preliminary data.</text>
</comment>
<dbReference type="AlphaFoldDB" id="A0A2I0HQB4"/>
<feature type="domain" description="DUF7731" evidence="2">
    <location>
        <begin position="28"/>
        <end position="101"/>
    </location>
</feature>
<dbReference type="PANTHER" id="PTHR34366:SF7">
    <property type="entry name" value="TRANSMEMBRANE PROTEIN"/>
    <property type="match status" value="1"/>
</dbReference>
<organism evidence="3 4">
    <name type="scientific">Punica granatum</name>
    <name type="common">Pomegranate</name>
    <dbReference type="NCBI Taxonomy" id="22663"/>
    <lineage>
        <taxon>Eukaryota</taxon>
        <taxon>Viridiplantae</taxon>
        <taxon>Streptophyta</taxon>
        <taxon>Embryophyta</taxon>
        <taxon>Tracheophyta</taxon>
        <taxon>Spermatophyta</taxon>
        <taxon>Magnoliopsida</taxon>
        <taxon>eudicotyledons</taxon>
        <taxon>Gunneridae</taxon>
        <taxon>Pentapetalae</taxon>
        <taxon>rosids</taxon>
        <taxon>malvids</taxon>
        <taxon>Myrtales</taxon>
        <taxon>Lythraceae</taxon>
        <taxon>Punica</taxon>
    </lineage>
</organism>
<name>A0A2I0HQB4_PUNGR</name>
<dbReference type="Pfam" id="PF24865">
    <property type="entry name" value="DUF7731"/>
    <property type="match status" value="1"/>
</dbReference>
<dbReference type="InterPro" id="IPR056633">
    <property type="entry name" value="DUF7731"/>
</dbReference>
<evidence type="ECO:0000313" key="4">
    <source>
        <dbReference type="Proteomes" id="UP000233551"/>
    </source>
</evidence>
<accession>A0A2I0HQB4</accession>
<keyword evidence="4" id="KW-1185">Reference proteome</keyword>
<gene>
    <name evidence="3" type="ORF">CRG98_045735</name>
</gene>
<keyword evidence="1" id="KW-0732">Signal</keyword>
<evidence type="ECO:0000313" key="3">
    <source>
        <dbReference type="EMBL" id="PKI33905.1"/>
    </source>
</evidence>
<evidence type="ECO:0000256" key="1">
    <source>
        <dbReference type="SAM" id="SignalP"/>
    </source>
</evidence>
<dbReference type="Proteomes" id="UP000233551">
    <property type="component" value="Unassembled WGS sequence"/>
</dbReference>
<sequence length="111" mass="12187">MEKLCPAARGVWLVSTLLVASFLVEKTPPSCPDKYKLTIEGWMNVTSEDGEAFCKEGGCKDQTLAVLDCINDVKRDAWFGSGAVVQDLVFTINHGCTYGFNGTTLIKKKHK</sequence>
<protein>
    <recommendedName>
        <fullName evidence="2">DUF7731 domain-containing protein</fullName>
    </recommendedName>
</protein>
<feature type="chain" id="PRO_5014136175" description="DUF7731 domain-containing protein" evidence="1">
    <location>
        <begin position="27"/>
        <end position="111"/>
    </location>
</feature>
<dbReference type="PANTHER" id="PTHR34366">
    <property type="entry name" value="OS07G0289901 PROTEIN-RELATED"/>
    <property type="match status" value="1"/>
</dbReference>
<feature type="signal peptide" evidence="1">
    <location>
        <begin position="1"/>
        <end position="26"/>
    </location>
</feature>
<reference evidence="3 4" key="1">
    <citation type="submission" date="2017-11" db="EMBL/GenBank/DDBJ databases">
        <title>De-novo sequencing of pomegranate (Punica granatum L.) genome.</title>
        <authorList>
            <person name="Akparov Z."/>
            <person name="Amiraslanov A."/>
            <person name="Hajiyeva S."/>
            <person name="Abbasov M."/>
            <person name="Kaur K."/>
            <person name="Hamwieh A."/>
            <person name="Solovyev V."/>
            <person name="Salamov A."/>
            <person name="Braich B."/>
            <person name="Kosarev P."/>
            <person name="Mahmoud A."/>
            <person name="Hajiyev E."/>
            <person name="Babayeva S."/>
            <person name="Izzatullayeva V."/>
            <person name="Mammadov A."/>
            <person name="Mammadov A."/>
            <person name="Sharifova S."/>
            <person name="Ojaghi J."/>
            <person name="Eynullazada K."/>
            <person name="Bayramov B."/>
            <person name="Abdulazimova A."/>
            <person name="Shahmuradov I."/>
        </authorList>
    </citation>
    <scope>NUCLEOTIDE SEQUENCE [LARGE SCALE GENOMIC DNA]</scope>
    <source>
        <strain evidence="4">cv. AG2017</strain>
        <tissue evidence="3">Leaf</tissue>
    </source>
</reference>
<dbReference type="EMBL" id="PGOL01006246">
    <property type="protein sequence ID" value="PKI33905.1"/>
    <property type="molecule type" value="Genomic_DNA"/>
</dbReference>